<dbReference type="EMBL" id="JAPZBO010000003">
    <property type="protein sequence ID" value="KAJ5321239.1"/>
    <property type="molecule type" value="Genomic_DNA"/>
</dbReference>
<dbReference type="CDD" id="cd12148">
    <property type="entry name" value="fungal_TF_MHR"/>
    <property type="match status" value="1"/>
</dbReference>
<name>A0A9W9Q1V8_9EURO</name>
<dbReference type="Proteomes" id="UP001147746">
    <property type="component" value="Unassembled WGS sequence"/>
</dbReference>
<dbReference type="PANTHER" id="PTHR47256:SF1">
    <property type="entry name" value="ZN(II)2CYS6 TRANSCRIPTION FACTOR (EUROFUNG)"/>
    <property type="match status" value="1"/>
</dbReference>
<evidence type="ECO:0000313" key="1">
    <source>
        <dbReference type="EMBL" id="KAJ5321239.1"/>
    </source>
</evidence>
<reference evidence="1" key="2">
    <citation type="journal article" date="2023" name="IMA Fungus">
        <title>Comparative genomic study of the Penicillium genus elucidates a diverse pangenome and 15 lateral gene transfer events.</title>
        <authorList>
            <person name="Petersen C."/>
            <person name="Sorensen T."/>
            <person name="Nielsen M.R."/>
            <person name="Sondergaard T.E."/>
            <person name="Sorensen J.L."/>
            <person name="Fitzpatrick D.A."/>
            <person name="Frisvad J.C."/>
            <person name="Nielsen K.L."/>
        </authorList>
    </citation>
    <scope>NUCLEOTIDE SEQUENCE</scope>
    <source>
        <strain evidence="1">IBT 21472</strain>
    </source>
</reference>
<evidence type="ECO:0008006" key="3">
    <source>
        <dbReference type="Google" id="ProtNLM"/>
    </source>
</evidence>
<sequence length="514" mass="59108">MNPENDGRRRITFKRKIESLEEDRDLLLRLVDTIRNDDSQTTPGIMNLIRSSASLEEIRLSLDRGPDSSSSNDVQTKIRRPAVQRFMDVKRLSDVPLYEVPAQPWTSVTDDDALVSHLISLYFTWQHPILNWIDRDLFLRDMRSKNLNSRFCSPLLVNIPQFYSGYPEAFARADDPGSRGRHFYEEAIRLLNKEEGRLPLTTLQARGDIYTRTATLSLQKPSIVKIPKFEPLPQTHGAEDTWIPYPRQAKSQQAHTNCVITGVFNLAVILWDISNYLFGDEKPLSLDPIEADAFYYRLTKWAEDLPECISLKNTPTPGVMDMHMRYHNAILVMYGFIQPSLKQSESAAKDRIKILRLATARAISAILNQFRSLWPLEYVPMNSMQYATVALFTLLEDLEDQQNKKVFGDILTALRALSRRWQLAKGMLRLVQLTAIKEEVNLPNEAQILFTDFEAELWKADDREQFSSLYPNFAVSINQGKSDQSVDGAELDRFLDEWDKLALSEREGESDNKN</sequence>
<accession>A0A9W9Q1V8</accession>
<organism evidence="1 2">
    <name type="scientific">Penicillium atrosanguineum</name>
    <dbReference type="NCBI Taxonomy" id="1132637"/>
    <lineage>
        <taxon>Eukaryota</taxon>
        <taxon>Fungi</taxon>
        <taxon>Dikarya</taxon>
        <taxon>Ascomycota</taxon>
        <taxon>Pezizomycotina</taxon>
        <taxon>Eurotiomycetes</taxon>
        <taxon>Eurotiomycetidae</taxon>
        <taxon>Eurotiales</taxon>
        <taxon>Aspergillaceae</taxon>
        <taxon>Penicillium</taxon>
    </lineage>
</organism>
<dbReference type="AlphaFoldDB" id="A0A9W9Q1V8"/>
<dbReference type="PANTHER" id="PTHR47256">
    <property type="entry name" value="ZN(II)2CYS6 TRANSCRIPTION FACTOR (EUROFUNG)-RELATED"/>
    <property type="match status" value="1"/>
</dbReference>
<dbReference type="InterPro" id="IPR053187">
    <property type="entry name" value="Notoamide_regulator"/>
</dbReference>
<proteinExistence type="predicted"/>
<comment type="caution">
    <text evidence="1">The sequence shown here is derived from an EMBL/GenBank/DDBJ whole genome shotgun (WGS) entry which is preliminary data.</text>
</comment>
<evidence type="ECO:0000313" key="2">
    <source>
        <dbReference type="Proteomes" id="UP001147746"/>
    </source>
</evidence>
<reference evidence="1" key="1">
    <citation type="submission" date="2022-12" db="EMBL/GenBank/DDBJ databases">
        <authorList>
            <person name="Petersen C."/>
        </authorList>
    </citation>
    <scope>NUCLEOTIDE SEQUENCE</scope>
    <source>
        <strain evidence="1">IBT 21472</strain>
    </source>
</reference>
<gene>
    <name evidence="1" type="ORF">N7476_004241</name>
</gene>
<keyword evidence="2" id="KW-1185">Reference proteome</keyword>
<protein>
    <recommendedName>
        <fullName evidence="3">Transcription factor domain-containing protein</fullName>
    </recommendedName>
</protein>